<feature type="transmembrane region" description="Helical" evidence="1">
    <location>
        <begin position="6"/>
        <end position="32"/>
    </location>
</feature>
<dbReference type="STRING" id="1121322.SAMN02745136_01222"/>
<dbReference type="RefSeq" id="WP_170866593.1">
    <property type="nucleotide sequence ID" value="NZ_FRAC01000007.1"/>
</dbReference>
<dbReference type="AlphaFoldDB" id="A0A1M6MXR6"/>
<keyword evidence="1" id="KW-0812">Transmembrane</keyword>
<dbReference type="EMBL" id="FRAC01000007">
    <property type="protein sequence ID" value="SHJ88190.1"/>
    <property type="molecule type" value="Genomic_DNA"/>
</dbReference>
<evidence type="ECO:0008006" key="4">
    <source>
        <dbReference type="Google" id="ProtNLM"/>
    </source>
</evidence>
<organism evidence="2 3">
    <name type="scientific">Anaerocolumna jejuensis DSM 15929</name>
    <dbReference type="NCBI Taxonomy" id="1121322"/>
    <lineage>
        <taxon>Bacteria</taxon>
        <taxon>Bacillati</taxon>
        <taxon>Bacillota</taxon>
        <taxon>Clostridia</taxon>
        <taxon>Lachnospirales</taxon>
        <taxon>Lachnospiraceae</taxon>
        <taxon>Anaerocolumna</taxon>
    </lineage>
</organism>
<accession>A0A1M6MXR6</accession>
<gene>
    <name evidence="2" type="ORF">SAMN02745136_01222</name>
</gene>
<evidence type="ECO:0000313" key="2">
    <source>
        <dbReference type="EMBL" id="SHJ88190.1"/>
    </source>
</evidence>
<evidence type="ECO:0000313" key="3">
    <source>
        <dbReference type="Proteomes" id="UP000184386"/>
    </source>
</evidence>
<keyword evidence="3" id="KW-1185">Reference proteome</keyword>
<reference evidence="2 3" key="1">
    <citation type="submission" date="2016-11" db="EMBL/GenBank/DDBJ databases">
        <authorList>
            <person name="Jaros S."/>
            <person name="Januszkiewicz K."/>
            <person name="Wedrychowicz H."/>
        </authorList>
    </citation>
    <scope>NUCLEOTIDE SEQUENCE [LARGE SCALE GENOMIC DNA]</scope>
    <source>
        <strain evidence="2 3">DSM 15929</strain>
    </source>
</reference>
<evidence type="ECO:0000256" key="1">
    <source>
        <dbReference type="SAM" id="Phobius"/>
    </source>
</evidence>
<keyword evidence="1" id="KW-0472">Membrane</keyword>
<keyword evidence="1" id="KW-1133">Transmembrane helix</keyword>
<proteinExistence type="predicted"/>
<dbReference type="Proteomes" id="UP000184386">
    <property type="component" value="Unassembled WGS sequence"/>
</dbReference>
<sequence length="45" mass="4957">MMNASVGIFWVINLIVVGALVGLVIYVLLLAIKALKIYIAKNQNR</sequence>
<name>A0A1M6MXR6_9FIRM</name>
<protein>
    <recommendedName>
        <fullName evidence="4">Oxaloacetate decarboxylase, gamma chain</fullName>
    </recommendedName>
</protein>